<reference evidence="2 3" key="1">
    <citation type="submission" date="2019-01" db="EMBL/GenBank/DDBJ databases">
        <authorList>
            <person name="Chen W.-M."/>
        </authorList>
    </citation>
    <scope>NUCLEOTIDE SEQUENCE [LARGE SCALE GENOMIC DNA]</scope>
    <source>
        <strain evidence="2 3">YBJ-36</strain>
    </source>
</reference>
<keyword evidence="3" id="KW-1185">Reference proteome</keyword>
<protein>
    <submittedName>
        <fullName evidence="2">Crp/Fnr family transcriptional regulator</fullName>
    </submittedName>
</protein>
<dbReference type="OrthoDB" id="1092431at2"/>
<feature type="domain" description="Cyclic nucleotide-binding" evidence="1">
    <location>
        <begin position="33"/>
        <end position="115"/>
    </location>
</feature>
<dbReference type="Proteomes" id="UP000282759">
    <property type="component" value="Unassembled WGS sequence"/>
</dbReference>
<dbReference type="Pfam" id="PF00027">
    <property type="entry name" value="cNMP_binding"/>
    <property type="match status" value="1"/>
</dbReference>
<organism evidence="2 3">
    <name type="scientific">Mucilaginibacter limnophilus</name>
    <dbReference type="NCBI Taxonomy" id="1932778"/>
    <lineage>
        <taxon>Bacteria</taxon>
        <taxon>Pseudomonadati</taxon>
        <taxon>Bacteroidota</taxon>
        <taxon>Sphingobacteriia</taxon>
        <taxon>Sphingobacteriales</taxon>
        <taxon>Sphingobacteriaceae</taxon>
        <taxon>Mucilaginibacter</taxon>
    </lineage>
</organism>
<evidence type="ECO:0000313" key="3">
    <source>
        <dbReference type="Proteomes" id="UP000282759"/>
    </source>
</evidence>
<comment type="caution">
    <text evidence="2">The sequence shown here is derived from an EMBL/GenBank/DDBJ whole genome shotgun (WGS) entry which is preliminary data.</text>
</comment>
<name>A0A3S2Y4C3_9SPHI</name>
<dbReference type="CDD" id="cd00038">
    <property type="entry name" value="CAP_ED"/>
    <property type="match status" value="1"/>
</dbReference>
<evidence type="ECO:0000259" key="1">
    <source>
        <dbReference type="Pfam" id="PF00027"/>
    </source>
</evidence>
<dbReference type="InterPro" id="IPR000595">
    <property type="entry name" value="cNMP-bd_dom"/>
</dbReference>
<sequence>MYPELVAHIRRFIEFSEEDAEKLANCFIPVKPKKKELLLEPGKLCKGNYFVIKGCMRLYFVNDKLTEQITQFGIENWWIADNDSLLSRKPSRYYLQALEDSELLLLTPQNHNKLLTPLPNFETYLRIMYEKALVASQRRVEFILCLTDEERYRMFSELNPAFIQRVPQYMLASYLGFTPQFLSRIRAKKA</sequence>
<evidence type="ECO:0000313" key="2">
    <source>
        <dbReference type="EMBL" id="RVU03196.1"/>
    </source>
</evidence>
<dbReference type="InterPro" id="IPR018490">
    <property type="entry name" value="cNMP-bd_dom_sf"/>
</dbReference>
<gene>
    <name evidence="2" type="ORF">EOD41_03785</name>
</gene>
<dbReference type="SUPFAM" id="SSF51206">
    <property type="entry name" value="cAMP-binding domain-like"/>
    <property type="match status" value="1"/>
</dbReference>
<dbReference type="AlphaFoldDB" id="A0A3S2Y4C3"/>
<proteinExistence type="predicted"/>
<dbReference type="EMBL" id="SACK01000001">
    <property type="protein sequence ID" value="RVU03196.1"/>
    <property type="molecule type" value="Genomic_DNA"/>
</dbReference>
<accession>A0A3S2Y4C3</accession>
<dbReference type="InterPro" id="IPR014710">
    <property type="entry name" value="RmlC-like_jellyroll"/>
</dbReference>
<dbReference type="Gene3D" id="2.60.120.10">
    <property type="entry name" value="Jelly Rolls"/>
    <property type="match status" value="1"/>
</dbReference>